<accession>A0A1H0QFK9</accession>
<gene>
    <name evidence="2" type="ORF">SAMN05216565_101738</name>
</gene>
<dbReference type="OrthoDB" id="9810636at2"/>
<dbReference type="SUPFAM" id="SSF53807">
    <property type="entry name" value="Helical backbone' metal receptor"/>
    <property type="match status" value="1"/>
</dbReference>
<dbReference type="InterPro" id="IPR006127">
    <property type="entry name" value="ZnuA-like"/>
</dbReference>
<dbReference type="Proteomes" id="UP000199159">
    <property type="component" value="Unassembled WGS sequence"/>
</dbReference>
<feature type="region of interest" description="Disordered" evidence="1">
    <location>
        <begin position="116"/>
        <end position="233"/>
    </location>
</feature>
<dbReference type="RefSeq" id="WP_090849971.1">
    <property type="nucleotide sequence ID" value="NZ_FNJU01000001.1"/>
</dbReference>
<dbReference type="GO" id="GO:0030001">
    <property type="term" value="P:metal ion transport"/>
    <property type="evidence" value="ECO:0007669"/>
    <property type="project" value="InterPro"/>
</dbReference>
<dbReference type="PANTHER" id="PTHR42953:SF8">
    <property type="entry name" value="ZINT DOMAIN-CONTAINING PROTEIN"/>
    <property type="match status" value="1"/>
</dbReference>
<reference evidence="3" key="1">
    <citation type="submission" date="2016-10" db="EMBL/GenBank/DDBJ databases">
        <authorList>
            <person name="Varghese N."/>
            <person name="Submissions S."/>
        </authorList>
    </citation>
    <scope>NUCLEOTIDE SEQUENCE [LARGE SCALE GENOMIC DNA]</scope>
    <source>
        <strain evidence="3">IBRC-M10078</strain>
    </source>
</reference>
<evidence type="ECO:0000313" key="3">
    <source>
        <dbReference type="Proteomes" id="UP000199159"/>
    </source>
</evidence>
<dbReference type="Gene3D" id="3.40.50.1980">
    <property type="entry name" value="Nitrogenase molybdenum iron protein domain"/>
    <property type="match status" value="3"/>
</dbReference>
<proteinExistence type="predicted"/>
<dbReference type="InterPro" id="IPR050492">
    <property type="entry name" value="Bact_metal-bind_prot9"/>
</dbReference>
<name>A0A1H0QFK9_9BACI</name>
<dbReference type="STRING" id="930152.SAMN05216565_101738"/>
<feature type="compositionally biased region" description="Basic and acidic residues" evidence="1">
    <location>
        <begin position="117"/>
        <end position="233"/>
    </location>
</feature>
<dbReference type="AlphaFoldDB" id="A0A1H0QFK9"/>
<dbReference type="GO" id="GO:0046872">
    <property type="term" value="F:metal ion binding"/>
    <property type="evidence" value="ECO:0007669"/>
    <property type="project" value="InterPro"/>
</dbReference>
<evidence type="ECO:0000256" key="1">
    <source>
        <dbReference type="SAM" id="MobiDB-lite"/>
    </source>
</evidence>
<protein>
    <submittedName>
        <fullName evidence="2">Zinc transport system substrate-binding protein</fullName>
    </submittedName>
</protein>
<dbReference type="Pfam" id="PF01297">
    <property type="entry name" value="ZnuA"/>
    <property type="match status" value="1"/>
</dbReference>
<dbReference type="PANTHER" id="PTHR42953">
    <property type="entry name" value="HIGH-AFFINITY ZINC UPTAKE SYSTEM PROTEIN ZNUA-RELATED"/>
    <property type="match status" value="1"/>
</dbReference>
<sequence>MNLKKSSILLTMIIAILLTGCSKEQTATSDDSLLIYTTIYPLEFFTEQIGGDYVSVSSVIPPGADAHTYEPTAKTMTEIAEADGFIYTGIGLEGFVDAAKDSLTKEKVRFITAGEGLEFHSEESQTHDNEESHATEDTHSHDDEESHATEDAHSHDDEESHATEDNHAHDDEESHATEDTHSHDDEESHATEDAHSHDDEESHATEDNHAHDDEESHATEDNHDDHNHGDEDPHVWIDPILSITLAENIKNALTELSPENKDVFEQNFLDLKHELEDLDSEFHKLVDEAAHPEILVSHAAYGYWEKRYGIEQISVTGLSPTQEPSQKQLQTIIETAKEHEIKYILFEQNITGKVAEVVKNEIGAEALMIHNLESLTEEDIKNKEDYLSIMHKNIETLRKAMN</sequence>
<evidence type="ECO:0000313" key="2">
    <source>
        <dbReference type="EMBL" id="SDP15990.1"/>
    </source>
</evidence>
<organism evidence="2 3">
    <name type="scientific">Litchfieldia salsa</name>
    <dbReference type="NCBI Taxonomy" id="930152"/>
    <lineage>
        <taxon>Bacteria</taxon>
        <taxon>Bacillati</taxon>
        <taxon>Bacillota</taxon>
        <taxon>Bacilli</taxon>
        <taxon>Bacillales</taxon>
        <taxon>Bacillaceae</taxon>
        <taxon>Litchfieldia</taxon>
    </lineage>
</organism>
<dbReference type="PROSITE" id="PS51257">
    <property type="entry name" value="PROKAR_LIPOPROTEIN"/>
    <property type="match status" value="1"/>
</dbReference>
<dbReference type="EMBL" id="FNJU01000001">
    <property type="protein sequence ID" value="SDP15990.1"/>
    <property type="molecule type" value="Genomic_DNA"/>
</dbReference>
<keyword evidence="3" id="KW-1185">Reference proteome</keyword>